<accession>A0A0A0HSV0</accession>
<dbReference type="AlphaFoldDB" id="A0A0A0HSV0"/>
<name>A0A0A0HSV0_PARBD</name>
<gene>
    <name evidence="1" type="ORF">PADG_11438</name>
</gene>
<protein>
    <submittedName>
        <fullName evidence="1">Uncharacterized protein</fullName>
    </submittedName>
</protein>
<dbReference type="Proteomes" id="UP000001628">
    <property type="component" value="Unassembled WGS sequence"/>
</dbReference>
<dbReference type="KEGG" id="pbn:PADG_11438"/>
<dbReference type="VEuPathDB" id="FungiDB:PADG_11438"/>
<evidence type="ECO:0000313" key="1">
    <source>
        <dbReference type="EMBL" id="KGM92254.1"/>
    </source>
</evidence>
<dbReference type="EMBL" id="KN275959">
    <property type="protein sequence ID" value="KGM92254.1"/>
    <property type="molecule type" value="Genomic_DNA"/>
</dbReference>
<proteinExistence type="predicted"/>
<dbReference type="InParanoid" id="A0A0A0HSV0"/>
<dbReference type="GeneID" id="22587335"/>
<organism evidence="1 2">
    <name type="scientific">Paracoccidioides brasiliensis (strain Pb18)</name>
    <dbReference type="NCBI Taxonomy" id="502780"/>
    <lineage>
        <taxon>Eukaryota</taxon>
        <taxon>Fungi</taxon>
        <taxon>Dikarya</taxon>
        <taxon>Ascomycota</taxon>
        <taxon>Pezizomycotina</taxon>
        <taxon>Eurotiomycetes</taxon>
        <taxon>Eurotiomycetidae</taxon>
        <taxon>Onygenales</taxon>
        <taxon>Ajellomycetaceae</taxon>
        <taxon>Paracoccidioides</taxon>
    </lineage>
</organism>
<dbReference type="RefSeq" id="XP_010758910.1">
    <property type="nucleotide sequence ID" value="XM_010760608.1"/>
</dbReference>
<dbReference type="HOGENOM" id="CLU_2360308_0_0_1"/>
<sequence>MQITWSQKKTCKRQGPVHGLDLKKKAGSCASLYLPRPVSLLSAQKKCDPLGRGSSKDVEVELNSPADIRLKDHKATLTLTKLTNPPTFQGFHAAAR</sequence>
<keyword evidence="2" id="KW-1185">Reference proteome</keyword>
<reference evidence="1 2" key="1">
    <citation type="journal article" date="2011" name="PLoS Genet.">
        <title>Comparative genomic analysis of human fungal pathogens causing paracoccidioidomycosis.</title>
        <authorList>
            <person name="Desjardins C.A."/>
            <person name="Champion M.D."/>
            <person name="Holder J.W."/>
            <person name="Muszewska A."/>
            <person name="Goldberg J."/>
            <person name="Bailao A.M."/>
            <person name="Brigido M.M."/>
            <person name="Ferreira M.E."/>
            <person name="Garcia A.M."/>
            <person name="Grynberg M."/>
            <person name="Gujja S."/>
            <person name="Heiman D.I."/>
            <person name="Henn M.R."/>
            <person name="Kodira C.D."/>
            <person name="Leon-Narvaez H."/>
            <person name="Longo L.V."/>
            <person name="Ma L.J."/>
            <person name="Malavazi I."/>
            <person name="Matsuo A.L."/>
            <person name="Morais F.V."/>
            <person name="Pereira M."/>
            <person name="Rodriguez-Brito S."/>
            <person name="Sakthikumar S."/>
            <person name="Salem-Izacc S.M."/>
            <person name="Sykes S.M."/>
            <person name="Teixeira M.M."/>
            <person name="Vallejo M.C."/>
            <person name="Walter M.E."/>
            <person name="Yandava C."/>
            <person name="Young S."/>
            <person name="Zeng Q."/>
            <person name="Zucker J."/>
            <person name="Felipe M.S."/>
            <person name="Goldman G.H."/>
            <person name="Haas B.J."/>
            <person name="McEwen J.G."/>
            <person name="Nino-Vega G."/>
            <person name="Puccia R."/>
            <person name="San-Blas G."/>
            <person name="Soares C.M."/>
            <person name="Birren B.W."/>
            <person name="Cuomo C.A."/>
        </authorList>
    </citation>
    <scope>NUCLEOTIDE SEQUENCE [LARGE SCALE GENOMIC DNA]</scope>
    <source>
        <strain evidence="1 2">Pb18</strain>
    </source>
</reference>
<evidence type="ECO:0000313" key="2">
    <source>
        <dbReference type="Proteomes" id="UP000001628"/>
    </source>
</evidence>